<gene>
    <name evidence="3" type="ORF">bsdtb5_15230</name>
</gene>
<dbReference type="Gene3D" id="2.60.40.1180">
    <property type="entry name" value="Golgi alpha-mannosidase II"/>
    <property type="match status" value="1"/>
</dbReference>
<protein>
    <recommendedName>
        <fullName evidence="2">Glycosyl hydrolase family 13 catalytic domain-containing protein</fullName>
    </recommendedName>
</protein>
<dbReference type="Pfam" id="PF21653">
    <property type="entry name" value="pulA_all-beta"/>
    <property type="match status" value="1"/>
</dbReference>
<dbReference type="EMBL" id="AP024169">
    <property type="protein sequence ID" value="BCN30228.1"/>
    <property type="molecule type" value="Genomic_DNA"/>
</dbReference>
<feature type="domain" description="Glycosyl hydrolase family 13 catalytic" evidence="2">
    <location>
        <begin position="163"/>
        <end position="555"/>
    </location>
</feature>
<evidence type="ECO:0000256" key="1">
    <source>
        <dbReference type="ARBA" id="ARBA00008061"/>
    </source>
</evidence>
<dbReference type="InterPro" id="IPR006047">
    <property type="entry name" value="GH13_cat_dom"/>
</dbReference>
<organism evidence="3 4">
    <name type="scientific">Anaeromicropila herbilytica</name>
    <dbReference type="NCBI Taxonomy" id="2785025"/>
    <lineage>
        <taxon>Bacteria</taxon>
        <taxon>Bacillati</taxon>
        <taxon>Bacillota</taxon>
        <taxon>Clostridia</taxon>
        <taxon>Lachnospirales</taxon>
        <taxon>Lachnospiraceae</taxon>
        <taxon>Anaeromicropila</taxon>
    </lineage>
</organism>
<dbReference type="Proteomes" id="UP000595897">
    <property type="component" value="Chromosome"/>
</dbReference>
<dbReference type="KEGG" id="ahb:bsdtb5_15230"/>
<dbReference type="InterPro" id="IPR013783">
    <property type="entry name" value="Ig-like_fold"/>
</dbReference>
<dbReference type="SUPFAM" id="SSF81296">
    <property type="entry name" value="E set domains"/>
    <property type="match status" value="1"/>
</dbReference>
<reference evidence="3 4" key="1">
    <citation type="submission" date="2020-11" db="EMBL/GenBank/DDBJ databases">
        <title>Draft genome sequencing of a Lachnospiraceae strain isolated from anoxic soil subjected to BSD treatment.</title>
        <authorList>
            <person name="Uek A."/>
            <person name="Tonouchi A."/>
        </authorList>
    </citation>
    <scope>NUCLEOTIDE SEQUENCE [LARGE SCALE GENOMIC DNA]</scope>
    <source>
        <strain evidence="3 4">TB5</strain>
    </source>
</reference>
<comment type="similarity">
    <text evidence="1">Belongs to the glycosyl hydrolase 13 family.</text>
</comment>
<evidence type="ECO:0000313" key="4">
    <source>
        <dbReference type="Proteomes" id="UP000595897"/>
    </source>
</evidence>
<dbReference type="Gene3D" id="2.60.40.10">
    <property type="entry name" value="Immunoglobulins"/>
    <property type="match status" value="1"/>
</dbReference>
<dbReference type="GO" id="GO:0005975">
    <property type="term" value="P:carbohydrate metabolic process"/>
    <property type="evidence" value="ECO:0007669"/>
    <property type="project" value="InterPro"/>
</dbReference>
<name>A0A7R7IC11_9FIRM</name>
<accession>A0A7R7IC11</accession>
<dbReference type="InterPro" id="IPR004193">
    <property type="entry name" value="Glyco_hydro_13_N"/>
</dbReference>
<evidence type="ECO:0000313" key="3">
    <source>
        <dbReference type="EMBL" id="BCN30228.1"/>
    </source>
</evidence>
<dbReference type="PANTHER" id="PTHR43002">
    <property type="entry name" value="GLYCOGEN DEBRANCHING ENZYME"/>
    <property type="match status" value="1"/>
</dbReference>
<dbReference type="Gene3D" id="3.20.20.80">
    <property type="entry name" value="Glycosidases"/>
    <property type="match status" value="1"/>
</dbReference>
<keyword evidence="4" id="KW-1185">Reference proteome</keyword>
<proteinExistence type="inferred from homology"/>
<dbReference type="CDD" id="cd11341">
    <property type="entry name" value="AmyAc_Pullulanase_LD-like"/>
    <property type="match status" value="1"/>
</dbReference>
<dbReference type="CDD" id="cd02860">
    <property type="entry name" value="E_set_Pullulanase"/>
    <property type="match status" value="1"/>
</dbReference>
<dbReference type="RefSeq" id="WP_271715463.1">
    <property type="nucleotide sequence ID" value="NZ_AP024169.1"/>
</dbReference>
<dbReference type="Pfam" id="PF00128">
    <property type="entry name" value="Alpha-amylase"/>
    <property type="match status" value="1"/>
</dbReference>
<dbReference type="Pfam" id="PF02922">
    <property type="entry name" value="CBM_48"/>
    <property type="match status" value="1"/>
</dbReference>
<dbReference type="SMART" id="SM00642">
    <property type="entry name" value="Aamy"/>
    <property type="match status" value="1"/>
</dbReference>
<dbReference type="InterPro" id="IPR013780">
    <property type="entry name" value="Glyco_hydro_b"/>
</dbReference>
<sequence length="653" mass="74694">MYNQKKQIMYTDNQEKELMDIEKNQYYSGEDLGCTYTKEKARFRIWAPTAELVQINLYREGSKDNLIKSIPMTKDQEGTWVIEVKEDLVGVYYTYLITINGEMKEAVDPYARTTGVNGHRAMVIDLKSTNPEGWYEDEKPVFEQVTDAVIYELHVRDISSDPNSNINNVGKFLGLTETGTKSEEGLSTGLDHIKELGITHLHLLPIYDYATVDEDNLSKKQFNWGYDPQNYNVPEGSYATNPYSGEVRVKELKKMIQILHENHIRVVMDVVYNHTFETEDSDFNKIVPHYFYRRQDGIYTDGSGCGNEIASERKMVRKYIVDSVIYWAKEYHIDGFRFDLMGVLDCDTMNEIRLAVDKIDPSILLYGEGWNGGESALNEEERAIIDNASKVPSIAMFNDRIRDNIKGSVFNDNDSGYVNGAEHLEESIKCGVVGSITHPQVKCDDAWTMNPTQSINYVSAHDNYTLWDKLALTCPDDSIEDRIRRNKLVAAIVFTSQGIPFFQAGEEILRSKVREDGTFDDNSYISSDSINSIKWINKQKYIEVFEYYKGLISFRKMHKALRMTTANEVREKIAFMNEDTKNVIQFIINSSDNNQDSLLVIYNANEEPVTMNIPNGSWNLYVNDQVAGNECIETITSGKVVVNKLSAMVLVKE</sequence>
<dbReference type="AlphaFoldDB" id="A0A7R7IC11"/>
<dbReference type="InterPro" id="IPR049117">
    <property type="entry name" value="pulA_all-beta"/>
</dbReference>
<dbReference type="SUPFAM" id="SSF51445">
    <property type="entry name" value="(Trans)glycosidases"/>
    <property type="match status" value="1"/>
</dbReference>
<evidence type="ECO:0000259" key="2">
    <source>
        <dbReference type="SMART" id="SM00642"/>
    </source>
</evidence>
<dbReference type="InterPro" id="IPR017853">
    <property type="entry name" value="GH"/>
</dbReference>
<dbReference type="InterPro" id="IPR011840">
    <property type="entry name" value="PulA_typeI"/>
</dbReference>
<dbReference type="NCBIfam" id="TIGR02104">
    <property type="entry name" value="pulA_typeI"/>
    <property type="match status" value="1"/>
</dbReference>
<dbReference type="InterPro" id="IPR014756">
    <property type="entry name" value="Ig_E-set"/>
</dbReference>
<dbReference type="GO" id="GO:0004553">
    <property type="term" value="F:hydrolase activity, hydrolyzing O-glycosyl compounds"/>
    <property type="evidence" value="ECO:0007669"/>
    <property type="project" value="InterPro"/>
</dbReference>